<dbReference type="EMBL" id="NAFK01000147">
    <property type="protein sequence ID" value="OSJ31617.1"/>
    <property type="molecule type" value="Genomic_DNA"/>
</dbReference>
<protein>
    <submittedName>
        <fullName evidence="2">Uncharacterized protein</fullName>
    </submittedName>
</protein>
<keyword evidence="5" id="KW-1185">Reference proteome</keyword>
<evidence type="ECO:0000313" key="3">
    <source>
        <dbReference type="EMBL" id="OSJ31617.1"/>
    </source>
</evidence>
<reference evidence="4 5" key="1">
    <citation type="submission" date="2017-03" db="EMBL/GenBank/DDBJ databases">
        <title>Whole genome sequences of fourteen strains of Bradyrhizobium canariense and one strain of Bradyrhizobium japonicum isolated from Lupinus (Papilionoideae: Genisteae) species in Algeria.</title>
        <authorList>
            <person name="Crovadore J."/>
            <person name="Chekireb D."/>
            <person name="Brachmann A."/>
            <person name="Chablais R."/>
            <person name="Cochard B."/>
            <person name="Lefort F."/>
        </authorList>
    </citation>
    <scope>NUCLEOTIDE SEQUENCE [LARGE SCALE GENOMIC DNA]</scope>
    <source>
        <strain evidence="2 4">UBMA195</strain>
        <strain evidence="3 5">UBMAN05</strain>
    </source>
</reference>
<dbReference type="Pfam" id="PF05974">
    <property type="entry name" value="DUF892"/>
    <property type="match status" value="1"/>
</dbReference>
<dbReference type="InterPro" id="IPR010287">
    <property type="entry name" value="DUF892_YciF-like"/>
</dbReference>
<proteinExistence type="predicted"/>
<dbReference type="OrthoDB" id="7273732at2"/>
<dbReference type="Proteomes" id="UP000193553">
    <property type="component" value="Unassembled WGS sequence"/>
</dbReference>
<evidence type="ECO:0000313" key="5">
    <source>
        <dbReference type="Proteomes" id="UP000193884"/>
    </source>
</evidence>
<accession>A0A1X3FNF9</accession>
<gene>
    <name evidence="3" type="ORF">BST63_09305</name>
    <name evidence="2" type="ORF">BSZ18_38400</name>
</gene>
<sequence length="165" mass="18417">MTNAARDTFVVGLRNAHAMEVQARELMERQSERLDEYPEVKAKVAAHLQETNEQLKRLERCLEACGESTSSLKDTTQSMMANMQAMAHSVAGDEILKNTFANNAFENFEIAAYKSLLALCGAAGFAEAKEPLETSLKEEQRMAAWIDSNVEKVTMEYLAHQRQAA</sequence>
<keyword evidence="1" id="KW-0175">Coiled coil</keyword>
<evidence type="ECO:0000313" key="2">
    <source>
        <dbReference type="EMBL" id="OSJ01681.1"/>
    </source>
</evidence>
<organism evidence="2 4">
    <name type="scientific">Bradyrhizobium canariense</name>
    <dbReference type="NCBI Taxonomy" id="255045"/>
    <lineage>
        <taxon>Bacteria</taxon>
        <taxon>Pseudomonadati</taxon>
        <taxon>Pseudomonadota</taxon>
        <taxon>Alphaproteobacteria</taxon>
        <taxon>Hyphomicrobiales</taxon>
        <taxon>Nitrobacteraceae</taxon>
        <taxon>Bradyrhizobium</taxon>
    </lineage>
</organism>
<evidence type="ECO:0000256" key="1">
    <source>
        <dbReference type="SAM" id="Coils"/>
    </source>
</evidence>
<comment type="caution">
    <text evidence="2">The sequence shown here is derived from an EMBL/GenBank/DDBJ whole genome shotgun (WGS) entry which is preliminary data.</text>
</comment>
<dbReference type="Proteomes" id="UP000193884">
    <property type="component" value="Unassembled WGS sequence"/>
</dbReference>
<name>A0A1X3FNF9_9BRAD</name>
<dbReference type="RefSeq" id="WP_026234016.1">
    <property type="nucleotide sequence ID" value="NZ_NAFC01000168.1"/>
</dbReference>
<dbReference type="Gene3D" id="1.20.1260.10">
    <property type="match status" value="1"/>
</dbReference>
<dbReference type="InterPro" id="IPR009078">
    <property type="entry name" value="Ferritin-like_SF"/>
</dbReference>
<dbReference type="EMBL" id="NAFI01000190">
    <property type="protein sequence ID" value="OSJ01681.1"/>
    <property type="molecule type" value="Genomic_DNA"/>
</dbReference>
<dbReference type="AlphaFoldDB" id="A0A1X3FNF9"/>
<dbReference type="InterPro" id="IPR012347">
    <property type="entry name" value="Ferritin-like"/>
</dbReference>
<feature type="coiled-coil region" evidence="1">
    <location>
        <begin position="41"/>
        <end position="68"/>
    </location>
</feature>
<dbReference type="SUPFAM" id="SSF47240">
    <property type="entry name" value="Ferritin-like"/>
    <property type="match status" value="1"/>
</dbReference>
<evidence type="ECO:0000313" key="4">
    <source>
        <dbReference type="Proteomes" id="UP000193553"/>
    </source>
</evidence>